<dbReference type="Pfam" id="PF13200">
    <property type="entry name" value="DUF4015"/>
    <property type="match status" value="1"/>
</dbReference>
<sequence length="417" mass="45453">MLLAAIGAAGPVHALDGQVIDARTRQPIADAVVLAGGELRRSDELGRFDFGPDLRAETLQARAVGYACHLGGVPAAMPAVVALQPLRPKALYLSPYGVASPLLRDAALKLIDQTELNALVIDIKGDRGLVPYRSAALEAAGLAQGRPLVADMPALLAGLRERGLYLIARIVTFKDDPLAALHPEWAVRDAQGRVWKDREGLSWIDPFRREAWERNLALAEEAARLGFDEIQFDYLRFPDAVGLVFSEADTEARRVAAINGFLDAAGRRLARHNVFVAADVFGYVTWNRDDTHIGQQLEALMPHLDYLSPMLYPSGFSFGIPGTRNPVAAPDDIVKRSLEKALARTGLPGLRFRPWLQAFRDYAFDRRAFGEQEIRAQIDAAEAVGTDGWMLWNAANRYGMDGLDAEPAAAPASAASR</sequence>
<accession>A0ABS8XGA2</accession>
<organism evidence="2 3">
    <name type="scientific">Pelomonas caseinilytica</name>
    <dbReference type="NCBI Taxonomy" id="2906763"/>
    <lineage>
        <taxon>Bacteria</taxon>
        <taxon>Pseudomonadati</taxon>
        <taxon>Pseudomonadota</taxon>
        <taxon>Betaproteobacteria</taxon>
        <taxon>Burkholderiales</taxon>
        <taxon>Sphaerotilaceae</taxon>
        <taxon>Roseateles</taxon>
    </lineage>
</organism>
<keyword evidence="3" id="KW-1185">Reference proteome</keyword>
<reference evidence="2 3" key="1">
    <citation type="submission" date="2021-12" db="EMBL/GenBank/DDBJ databases">
        <title>Genome seq of p7.</title>
        <authorList>
            <person name="Seo T."/>
        </authorList>
    </citation>
    <scope>NUCLEOTIDE SEQUENCE [LARGE SCALE GENOMIC DNA]</scope>
    <source>
        <strain evidence="2 3">P7</strain>
    </source>
</reference>
<dbReference type="Proteomes" id="UP001201463">
    <property type="component" value="Unassembled WGS sequence"/>
</dbReference>
<feature type="domain" description="DUF4015" evidence="1">
    <location>
        <begin position="90"/>
        <end position="398"/>
    </location>
</feature>
<comment type="caution">
    <text evidence="2">The sequence shown here is derived from an EMBL/GenBank/DDBJ whole genome shotgun (WGS) entry which is preliminary data.</text>
</comment>
<dbReference type="RefSeq" id="WP_233394486.1">
    <property type="nucleotide sequence ID" value="NZ_JAJTWT010000011.1"/>
</dbReference>
<protein>
    <submittedName>
        <fullName evidence="2">Glycoside hydrolase</fullName>
    </submittedName>
</protein>
<keyword evidence="2" id="KW-0378">Hydrolase</keyword>
<dbReference type="EMBL" id="JAJTWT010000011">
    <property type="protein sequence ID" value="MCE4539914.1"/>
    <property type="molecule type" value="Genomic_DNA"/>
</dbReference>
<evidence type="ECO:0000259" key="1">
    <source>
        <dbReference type="Pfam" id="PF13200"/>
    </source>
</evidence>
<dbReference type="InterPro" id="IPR025275">
    <property type="entry name" value="DUF4015"/>
</dbReference>
<dbReference type="InterPro" id="IPR017853">
    <property type="entry name" value="GH"/>
</dbReference>
<dbReference type="GO" id="GO:0016787">
    <property type="term" value="F:hydrolase activity"/>
    <property type="evidence" value="ECO:0007669"/>
    <property type="project" value="UniProtKB-KW"/>
</dbReference>
<gene>
    <name evidence="2" type="ORF">LXT12_21930</name>
</gene>
<name>A0ABS8XGA2_9BURK</name>
<proteinExistence type="predicted"/>
<evidence type="ECO:0000313" key="2">
    <source>
        <dbReference type="EMBL" id="MCE4539914.1"/>
    </source>
</evidence>
<dbReference type="SUPFAM" id="SSF51445">
    <property type="entry name" value="(Trans)glycosidases"/>
    <property type="match status" value="1"/>
</dbReference>
<evidence type="ECO:0000313" key="3">
    <source>
        <dbReference type="Proteomes" id="UP001201463"/>
    </source>
</evidence>